<keyword evidence="2" id="KW-1185">Reference proteome</keyword>
<sequence>MNEQTHRYSGLVSQEEFNMRFGFSKSRIALGYTQEEVSFLMGKHPYFYCEYEEMNGCNISDQDKVLLSAIYKAPFSAPLNFEPDDYGFKQKRLIKGARIFNDGIYCHTLTHPWQIIIDKEKRIKENKPIKFKELPFRIEQHQQVDAISEFRAILTDLLDCSFLRSPRHPLNIYEQIRLNYFNPILRPRFLKQVIYELMAKNILQMRTIENKIHYSVHS</sequence>
<protein>
    <submittedName>
        <fullName evidence="1">Uncharacterized protein</fullName>
    </submittedName>
</protein>
<proteinExistence type="predicted"/>
<accession>A0A1M5GU32</accession>
<dbReference type="OrthoDB" id="702555at2"/>
<evidence type="ECO:0000313" key="2">
    <source>
        <dbReference type="Proteomes" id="UP000184287"/>
    </source>
</evidence>
<organism evidence="1 2">
    <name type="scientific">Pedobacter caeni</name>
    <dbReference type="NCBI Taxonomy" id="288992"/>
    <lineage>
        <taxon>Bacteria</taxon>
        <taxon>Pseudomonadati</taxon>
        <taxon>Bacteroidota</taxon>
        <taxon>Sphingobacteriia</taxon>
        <taxon>Sphingobacteriales</taxon>
        <taxon>Sphingobacteriaceae</taxon>
        <taxon>Pedobacter</taxon>
    </lineage>
</organism>
<gene>
    <name evidence="1" type="ORF">SAMN04488522_104367</name>
</gene>
<dbReference type="STRING" id="288992.SAMN04488522_104367"/>
<dbReference type="RefSeq" id="WP_073233046.1">
    <property type="nucleotide sequence ID" value="NZ_FQUQ01000004.1"/>
</dbReference>
<reference evidence="2" key="1">
    <citation type="submission" date="2016-11" db="EMBL/GenBank/DDBJ databases">
        <authorList>
            <person name="Varghese N."/>
            <person name="Submissions S."/>
        </authorList>
    </citation>
    <scope>NUCLEOTIDE SEQUENCE [LARGE SCALE GENOMIC DNA]</scope>
    <source>
        <strain evidence="2">DSM 16990</strain>
    </source>
</reference>
<name>A0A1M5GU32_9SPHI</name>
<dbReference type="Proteomes" id="UP000184287">
    <property type="component" value="Unassembled WGS sequence"/>
</dbReference>
<dbReference type="EMBL" id="FQUQ01000004">
    <property type="protein sequence ID" value="SHG07197.1"/>
    <property type="molecule type" value="Genomic_DNA"/>
</dbReference>
<dbReference type="AlphaFoldDB" id="A0A1M5GU32"/>
<evidence type="ECO:0000313" key="1">
    <source>
        <dbReference type="EMBL" id="SHG07197.1"/>
    </source>
</evidence>